<evidence type="ECO:0000256" key="1">
    <source>
        <dbReference type="ARBA" id="ARBA00009303"/>
    </source>
</evidence>
<evidence type="ECO:0000256" key="2">
    <source>
        <dbReference type="SAM" id="Phobius"/>
    </source>
</evidence>
<dbReference type="Proteomes" id="UP000198397">
    <property type="component" value="Unassembled WGS sequence"/>
</dbReference>
<dbReference type="InterPro" id="IPR012348">
    <property type="entry name" value="RNR-like"/>
</dbReference>
<dbReference type="GO" id="GO:0009263">
    <property type="term" value="P:deoxyribonucleotide biosynthetic process"/>
    <property type="evidence" value="ECO:0007669"/>
    <property type="project" value="InterPro"/>
</dbReference>
<dbReference type="GO" id="GO:0016491">
    <property type="term" value="F:oxidoreductase activity"/>
    <property type="evidence" value="ECO:0007669"/>
    <property type="project" value="InterPro"/>
</dbReference>
<dbReference type="AlphaFoldDB" id="A0A238XV52"/>
<dbReference type="InterPro" id="IPR009078">
    <property type="entry name" value="Ferritin-like_SF"/>
</dbReference>
<dbReference type="SUPFAM" id="SSF47240">
    <property type="entry name" value="Ferritin-like"/>
    <property type="match status" value="1"/>
</dbReference>
<dbReference type="OrthoDB" id="209677at2157"/>
<dbReference type="InterPro" id="IPR033909">
    <property type="entry name" value="RNR_small"/>
</dbReference>
<comment type="similarity">
    <text evidence="1">Belongs to the ribonucleoside diphosphate reductase small chain family.</text>
</comment>
<evidence type="ECO:0000313" key="3">
    <source>
        <dbReference type="EMBL" id="SNR62936.1"/>
    </source>
</evidence>
<dbReference type="InterPro" id="IPR000358">
    <property type="entry name" value="RNR_small_fam"/>
</dbReference>
<feature type="transmembrane region" description="Helical" evidence="2">
    <location>
        <begin position="166"/>
        <end position="188"/>
    </location>
</feature>
<name>A0A238XV52_HALVU</name>
<keyword evidence="2" id="KW-1133">Transmembrane helix</keyword>
<dbReference type="CDD" id="cd01049">
    <property type="entry name" value="RNRR2"/>
    <property type="match status" value="1"/>
</dbReference>
<reference evidence="3 4" key="1">
    <citation type="submission" date="2017-06" db="EMBL/GenBank/DDBJ databases">
        <authorList>
            <person name="Kim H.J."/>
            <person name="Triplett B.A."/>
        </authorList>
    </citation>
    <scope>NUCLEOTIDE SEQUENCE [LARGE SCALE GENOMIC DNA]</scope>
    <source>
        <strain evidence="3 4">DSM 8800</strain>
    </source>
</reference>
<keyword evidence="2" id="KW-0472">Membrane</keyword>
<evidence type="ECO:0000313" key="4">
    <source>
        <dbReference type="Proteomes" id="UP000198397"/>
    </source>
</evidence>
<gene>
    <name evidence="3" type="ORF">SAMN06264855_12416</name>
</gene>
<accession>A0A238XV52</accession>
<dbReference type="EMBL" id="FZNQ01000024">
    <property type="protein sequence ID" value="SNR62936.1"/>
    <property type="molecule type" value="Genomic_DNA"/>
</dbReference>
<proteinExistence type="inferred from homology"/>
<organism evidence="3 4">
    <name type="scientific">Halorubrum vacuolatum</name>
    <name type="common">Natronobacterium vacuolatum</name>
    <dbReference type="NCBI Taxonomy" id="63740"/>
    <lineage>
        <taxon>Archaea</taxon>
        <taxon>Methanobacteriati</taxon>
        <taxon>Methanobacteriota</taxon>
        <taxon>Stenosarchaea group</taxon>
        <taxon>Halobacteria</taxon>
        <taxon>Halobacteriales</taxon>
        <taxon>Haloferacaceae</taxon>
        <taxon>Halorubrum</taxon>
    </lineage>
</organism>
<keyword evidence="4" id="KW-1185">Reference proteome</keyword>
<dbReference type="Pfam" id="PF00268">
    <property type="entry name" value="Ribonuc_red_sm"/>
    <property type="match status" value="1"/>
</dbReference>
<dbReference type="RefSeq" id="WP_089385795.1">
    <property type="nucleotide sequence ID" value="NZ_FZNQ01000024.1"/>
</dbReference>
<sequence>MSKGKPSSPQADAGIETDTDIFEERTQLKPYEYRDFLDYVEAIRNSYWVHTEFNFEGDVQDYKVNTTAAERTVIKRTMLAIAQIEVQVKTFWSDIYEEMPKAEIGSVGMTFAESEVRHMDAYSHLLDVLGITDDFEQVTEEPAITARIEYLDAYLQRAKRDDKREYVMSILLFSTFIEHVSLFSQFLIMTSFDKHEKKFKGIANAVEATSKEEQIHGLFGVELVETIREENPDLFDEDFEEEVTQACQQAYEAETEILDWIFEDGELAFLPREHVDAFLRDRFNRSLENVGVDPIFETDADLLEETRWFDEDIMMTKDNDFFSKRSTTYNKHTQSVTAEDMF</sequence>
<dbReference type="Gene3D" id="1.10.620.20">
    <property type="entry name" value="Ribonucleotide Reductase, subunit A"/>
    <property type="match status" value="1"/>
</dbReference>
<protein>
    <submittedName>
        <fullName evidence="3">Ribonucleoside-diphosphate reductase beta chain</fullName>
    </submittedName>
</protein>
<keyword evidence="2" id="KW-0812">Transmembrane</keyword>